<sequence>MVEYNFKKITVVPNEKDFIDIILSQTQRTTPTVVHKEYAISRLLQFYMRKDHYKLALGQVNTDKNLISKICQDYVKLLKIWRLTLQVGQHMERLPSIDPNNRTILICGYPNVGKSSFMNKITRVDVDVQAYAFTTKSLFVGHTDYKYLRYQVIDTPGILDRPFEDKNIIEMCSITALAHLRAAIMFFLDLSGDKKLVMEMKSEALKSQGCEVAADDGLLLTMSTLTEESVMAVKNAACERLLDQCVEKEMKSKKMNDCLNRFHVAMPKPRDQKERSVCIPQAVLEAKDLEAAQMEGRKTEKDIENENGSVSVYSTSLRKHHILANEECKEDILPEFLDGHNVYDFVDPDILLRLEELEREEGVWQAEVEDGDEDFEMDGEDLTPEEREVLQAIKKKKAITMARNASKKRNKDARRGEVDRVIPTLRPKHLFSGKRSIGKTDRR</sequence>
<dbReference type="Pfam" id="PF01926">
    <property type="entry name" value="MMR_HSR1"/>
    <property type="match status" value="1"/>
</dbReference>
<dbReference type="Proteomes" id="UP001497516">
    <property type="component" value="Chromosome 8"/>
</dbReference>
<dbReference type="Gene3D" id="1.20.120.1190">
    <property type="match status" value="1"/>
</dbReference>
<dbReference type="PANTHER" id="PTHR45759">
    <property type="entry name" value="NUCLEOLAR GTP-BINDING PROTEIN 1"/>
    <property type="match status" value="1"/>
</dbReference>
<evidence type="ECO:0000313" key="3">
    <source>
        <dbReference type="EMBL" id="CAL1409544.1"/>
    </source>
</evidence>
<evidence type="ECO:0000259" key="2">
    <source>
        <dbReference type="PROSITE" id="PS51710"/>
    </source>
</evidence>
<dbReference type="SUPFAM" id="SSF52540">
    <property type="entry name" value="P-loop containing nucleoside triphosphate hydrolases"/>
    <property type="match status" value="1"/>
</dbReference>
<dbReference type="CDD" id="cd01897">
    <property type="entry name" value="NOG"/>
    <property type="match status" value="1"/>
</dbReference>
<accession>A0AAV2GFU1</accession>
<dbReference type="PRINTS" id="PR00326">
    <property type="entry name" value="GTP1OBG"/>
</dbReference>
<protein>
    <recommendedName>
        <fullName evidence="2">OBG-type G domain-containing protein</fullName>
    </recommendedName>
</protein>
<dbReference type="Pfam" id="PF17835">
    <property type="entry name" value="NOG1_N"/>
    <property type="match status" value="1"/>
</dbReference>
<keyword evidence="1" id="KW-0547">Nucleotide-binding</keyword>
<dbReference type="InterPro" id="IPR027417">
    <property type="entry name" value="P-loop_NTPase"/>
</dbReference>
<dbReference type="InterPro" id="IPR041623">
    <property type="entry name" value="NOG1_N"/>
</dbReference>
<keyword evidence="4" id="KW-1185">Reference proteome</keyword>
<dbReference type="GO" id="GO:0005525">
    <property type="term" value="F:GTP binding"/>
    <property type="evidence" value="ECO:0007669"/>
    <property type="project" value="InterPro"/>
</dbReference>
<organism evidence="3 4">
    <name type="scientific">Linum trigynum</name>
    <dbReference type="NCBI Taxonomy" id="586398"/>
    <lineage>
        <taxon>Eukaryota</taxon>
        <taxon>Viridiplantae</taxon>
        <taxon>Streptophyta</taxon>
        <taxon>Embryophyta</taxon>
        <taxon>Tracheophyta</taxon>
        <taxon>Spermatophyta</taxon>
        <taxon>Magnoliopsida</taxon>
        <taxon>eudicotyledons</taxon>
        <taxon>Gunneridae</taxon>
        <taxon>Pentapetalae</taxon>
        <taxon>rosids</taxon>
        <taxon>fabids</taxon>
        <taxon>Malpighiales</taxon>
        <taxon>Linaceae</taxon>
        <taxon>Linum</taxon>
    </lineage>
</organism>
<proteinExistence type="predicted"/>
<dbReference type="AlphaFoldDB" id="A0AAV2GFU1"/>
<evidence type="ECO:0000256" key="1">
    <source>
        <dbReference type="ARBA" id="ARBA00022741"/>
    </source>
</evidence>
<evidence type="ECO:0000313" key="4">
    <source>
        <dbReference type="Proteomes" id="UP001497516"/>
    </source>
</evidence>
<feature type="domain" description="OBG-type G" evidence="2">
    <location>
        <begin position="102"/>
        <end position="193"/>
    </location>
</feature>
<dbReference type="Gene3D" id="3.40.50.300">
    <property type="entry name" value="P-loop containing nucleotide triphosphate hydrolases"/>
    <property type="match status" value="1"/>
</dbReference>
<dbReference type="EMBL" id="OZ034821">
    <property type="protein sequence ID" value="CAL1409544.1"/>
    <property type="molecule type" value="Genomic_DNA"/>
</dbReference>
<dbReference type="PROSITE" id="PS51710">
    <property type="entry name" value="G_OBG"/>
    <property type="match status" value="1"/>
</dbReference>
<name>A0AAV2GFU1_9ROSI</name>
<dbReference type="InterPro" id="IPR006073">
    <property type="entry name" value="GTP-bd"/>
</dbReference>
<dbReference type="Pfam" id="PF08155">
    <property type="entry name" value="NOGCT"/>
    <property type="match status" value="1"/>
</dbReference>
<dbReference type="InterPro" id="IPR012973">
    <property type="entry name" value="NOG_C"/>
</dbReference>
<reference evidence="3 4" key="1">
    <citation type="submission" date="2024-04" db="EMBL/GenBank/DDBJ databases">
        <authorList>
            <person name="Fracassetti M."/>
        </authorList>
    </citation>
    <scope>NUCLEOTIDE SEQUENCE [LARGE SCALE GENOMIC DNA]</scope>
</reference>
<gene>
    <name evidence="3" type="ORF">LTRI10_LOCUS49037</name>
</gene>
<dbReference type="InterPro" id="IPR031167">
    <property type="entry name" value="G_OBG"/>
</dbReference>